<feature type="compositionally biased region" description="Basic and acidic residues" evidence="8">
    <location>
        <begin position="440"/>
        <end position="451"/>
    </location>
</feature>
<feature type="region of interest" description="Disordered" evidence="8">
    <location>
        <begin position="590"/>
        <end position="614"/>
    </location>
</feature>
<keyword evidence="11" id="KW-1185">Reference proteome</keyword>
<evidence type="ECO:0000256" key="3">
    <source>
        <dbReference type="ARBA" id="ARBA00022833"/>
    </source>
</evidence>
<dbReference type="GO" id="GO:0005634">
    <property type="term" value="C:nucleus"/>
    <property type="evidence" value="ECO:0007669"/>
    <property type="project" value="UniProtKB-SubCell"/>
</dbReference>
<dbReference type="SMART" id="SM00066">
    <property type="entry name" value="GAL4"/>
    <property type="match status" value="1"/>
</dbReference>
<comment type="caution">
    <text evidence="10">The sequence shown here is derived from an EMBL/GenBank/DDBJ whole genome shotgun (WGS) entry which is preliminary data.</text>
</comment>
<feature type="region of interest" description="Disordered" evidence="8">
    <location>
        <begin position="326"/>
        <end position="369"/>
    </location>
</feature>
<evidence type="ECO:0000256" key="8">
    <source>
        <dbReference type="SAM" id="MobiDB-lite"/>
    </source>
</evidence>
<dbReference type="PROSITE" id="PS50048">
    <property type="entry name" value="ZN2_CY6_FUNGAL_2"/>
    <property type="match status" value="1"/>
</dbReference>
<accession>A0A2G8S6U2</accession>
<dbReference type="PROSITE" id="PS00463">
    <property type="entry name" value="ZN2_CY6_FUNGAL_1"/>
    <property type="match status" value="1"/>
</dbReference>
<feature type="compositionally biased region" description="Polar residues" evidence="8">
    <location>
        <begin position="592"/>
        <end position="614"/>
    </location>
</feature>
<dbReference type="GO" id="GO:0000981">
    <property type="term" value="F:DNA-binding transcription factor activity, RNA polymerase II-specific"/>
    <property type="evidence" value="ECO:0007669"/>
    <property type="project" value="InterPro"/>
</dbReference>
<keyword evidence="6" id="KW-0804">Transcription</keyword>
<keyword evidence="2" id="KW-0479">Metal-binding</keyword>
<feature type="compositionally biased region" description="Acidic residues" evidence="8">
    <location>
        <begin position="469"/>
        <end position="480"/>
    </location>
</feature>
<feature type="compositionally biased region" description="Low complexity" evidence="8">
    <location>
        <begin position="1"/>
        <end position="24"/>
    </location>
</feature>
<dbReference type="Gene3D" id="4.10.240.10">
    <property type="entry name" value="Zn(2)-C6 fungal-type DNA-binding domain"/>
    <property type="match status" value="1"/>
</dbReference>
<evidence type="ECO:0000256" key="6">
    <source>
        <dbReference type="ARBA" id="ARBA00023163"/>
    </source>
</evidence>
<evidence type="ECO:0000256" key="4">
    <source>
        <dbReference type="ARBA" id="ARBA00023015"/>
    </source>
</evidence>
<evidence type="ECO:0000259" key="9">
    <source>
        <dbReference type="PROSITE" id="PS50048"/>
    </source>
</evidence>
<feature type="region of interest" description="Disordered" evidence="8">
    <location>
        <begin position="399"/>
        <end position="480"/>
    </location>
</feature>
<dbReference type="AlphaFoldDB" id="A0A2G8S6U2"/>
<name>A0A2G8S6U2_9APHY</name>
<dbReference type="Pfam" id="PF04082">
    <property type="entry name" value="Fungal_trans"/>
    <property type="match status" value="1"/>
</dbReference>
<evidence type="ECO:0000256" key="5">
    <source>
        <dbReference type="ARBA" id="ARBA00023125"/>
    </source>
</evidence>
<keyword evidence="7" id="KW-0539">Nucleus</keyword>
<evidence type="ECO:0000256" key="1">
    <source>
        <dbReference type="ARBA" id="ARBA00004123"/>
    </source>
</evidence>
<dbReference type="InterPro" id="IPR036864">
    <property type="entry name" value="Zn2-C6_fun-type_DNA-bd_sf"/>
</dbReference>
<dbReference type="PANTHER" id="PTHR31313">
    <property type="entry name" value="TY1 ENHANCER ACTIVATOR"/>
    <property type="match status" value="1"/>
</dbReference>
<dbReference type="SUPFAM" id="SSF57701">
    <property type="entry name" value="Zn2/Cys6 DNA-binding domain"/>
    <property type="match status" value="1"/>
</dbReference>
<feature type="compositionally biased region" description="Low complexity" evidence="8">
    <location>
        <begin position="1085"/>
        <end position="1104"/>
    </location>
</feature>
<dbReference type="InterPro" id="IPR051615">
    <property type="entry name" value="Transcr_Regulatory_Elem"/>
</dbReference>
<feature type="compositionally biased region" description="Low complexity" evidence="8">
    <location>
        <begin position="452"/>
        <end position="461"/>
    </location>
</feature>
<dbReference type="EMBL" id="AYKW01000023">
    <property type="protein sequence ID" value="PIL29268.1"/>
    <property type="molecule type" value="Genomic_DNA"/>
</dbReference>
<feature type="region of interest" description="Disordered" evidence="8">
    <location>
        <begin position="1"/>
        <end position="59"/>
    </location>
</feature>
<feature type="region of interest" description="Disordered" evidence="8">
    <location>
        <begin position="73"/>
        <end position="102"/>
    </location>
</feature>
<dbReference type="InterPro" id="IPR001138">
    <property type="entry name" value="Zn2Cys6_DnaBD"/>
</dbReference>
<dbReference type="STRING" id="1077348.A0A2G8S6U2"/>
<dbReference type="Proteomes" id="UP000230002">
    <property type="component" value="Unassembled WGS sequence"/>
</dbReference>
<feature type="compositionally biased region" description="Low complexity" evidence="8">
    <location>
        <begin position="32"/>
        <end position="42"/>
    </location>
</feature>
<feature type="compositionally biased region" description="Acidic residues" evidence="8">
    <location>
        <begin position="185"/>
        <end position="196"/>
    </location>
</feature>
<evidence type="ECO:0000313" key="11">
    <source>
        <dbReference type="Proteomes" id="UP000230002"/>
    </source>
</evidence>
<dbReference type="CDD" id="cd12148">
    <property type="entry name" value="fungal_TF_MHR"/>
    <property type="match status" value="1"/>
</dbReference>
<dbReference type="OrthoDB" id="2123952at2759"/>
<dbReference type="Pfam" id="PF00172">
    <property type="entry name" value="Zn_clus"/>
    <property type="match status" value="1"/>
</dbReference>
<organism evidence="10 11">
    <name type="scientific">Ganoderma sinense ZZ0214-1</name>
    <dbReference type="NCBI Taxonomy" id="1077348"/>
    <lineage>
        <taxon>Eukaryota</taxon>
        <taxon>Fungi</taxon>
        <taxon>Dikarya</taxon>
        <taxon>Basidiomycota</taxon>
        <taxon>Agaricomycotina</taxon>
        <taxon>Agaricomycetes</taxon>
        <taxon>Polyporales</taxon>
        <taxon>Polyporaceae</taxon>
        <taxon>Ganoderma</taxon>
    </lineage>
</organism>
<feature type="compositionally biased region" description="Low complexity" evidence="8">
    <location>
        <begin position="407"/>
        <end position="431"/>
    </location>
</feature>
<evidence type="ECO:0000256" key="2">
    <source>
        <dbReference type="ARBA" id="ARBA00022723"/>
    </source>
</evidence>
<feature type="region of interest" description="Disordered" evidence="8">
    <location>
        <begin position="165"/>
        <end position="201"/>
    </location>
</feature>
<dbReference type="GO" id="GO:0008270">
    <property type="term" value="F:zinc ion binding"/>
    <property type="evidence" value="ECO:0007669"/>
    <property type="project" value="InterPro"/>
</dbReference>
<dbReference type="CDD" id="cd00067">
    <property type="entry name" value="GAL4"/>
    <property type="match status" value="1"/>
</dbReference>
<gene>
    <name evidence="10" type="ORF">GSI_09318</name>
</gene>
<feature type="region of interest" description="Disordered" evidence="8">
    <location>
        <begin position="1029"/>
        <end position="1123"/>
    </location>
</feature>
<protein>
    <submittedName>
        <fullName evidence="10">Transcription factor</fullName>
    </submittedName>
</protein>
<feature type="domain" description="Zn(2)-C6 fungal-type" evidence="9">
    <location>
        <begin position="232"/>
        <end position="264"/>
    </location>
</feature>
<keyword evidence="4" id="KW-0805">Transcription regulation</keyword>
<feature type="compositionally biased region" description="Low complexity" evidence="8">
    <location>
        <begin position="93"/>
        <end position="102"/>
    </location>
</feature>
<dbReference type="PANTHER" id="PTHR31313:SF78">
    <property type="entry name" value="TRANSCRIPTION FACTOR DOMAIN-CONTAINING PROTEIN"/>
    <property type="match status" value="1"/>
</dbReference>
<keyword evidence="5" id="KW-0238">DNA-binding</keyword>
<dbReference type="GO" id="GO:0003677">
    <property type="term" value="F:DNA binding"/>
    <property type="evidence" value="ECO:0007669"/>
    <property type="project" value="UniProtKB-KW"/>
</dbReference>
<proteinExistence type="predicted"/>
<evidence type="ECO:0000256" key="7">
    <source>
        <dbReference type="ARBA" id="ARBA00023242"/>
    </source>
</evidence>
<dbReference type="SMART" id="SM00906">
    <property type="entry name" value="Fungal_trans"/>
    <property type="match status" value="1"/>
</dbReference>
<evidence type="ECO:0000313" key="10">
    <source>
        <dbReference type="EMBL" id="PIL29268.1"/>
    </source>
</evidence>
<comment type="subcellular location">
    <subcellularLocation>
        <location evidence="1">Nucleus</location>
    </subcellularLocation>
</comment>
<sequence>MTYSPPHGSYPSYSMRYALQQPHQQHQHHRQNSASQHPSAQSHSRHTPPTHDPKQSYAHNPHLRHQVPIKLEESPDLPPVSALSNYDHHVNPSSATTSAGSSANHIPSLFRFGASDFSASASPTSSSPTAFTFMSHQPWPSSSAPGSSSYGAQSQYATAGIDRYAIPSPVSPANGSHHHPLALGDDYDDDGGDDLGDLPGAGLGGMGLAPYGASVGGKSAAEKQVRRRSSKACDQCRKCKCKCERTSPQEPCRNCVMLGTQCTFLGPSRKRGPPKGYIDAIEARLHQTEALIGILLSSKDSRAKSMLEDLAEDPLAKEIISRVDNSPYGFKGRSRGAEAPTSRARTSAPEPRDGGGSEGNVVHATHPSNEWQDRVITRLNAAAAERDTLLPDGQVASVVEEGEGETSRPSSTLPPSTGAAARRVADSQAASGDARRQRRRLDEGADLEISRRSTSSASSRSPLRRNAEESVEETEESGEDEMALAIGQLSLNEDEQVRFHGKMSGLHLLGVKERKDGQLHEGGIWRFPASRVWPPLPPSARSSKKFEEFSARLPDIATQELLVELYFTYVHPSLPIVHKSTFMEDFRKGHTSADSPYSGESTYSDAASPVSASSQNRRRRHVSTLLLLAMFSLAARYSSRTGVAPPDDGQMWTAGDEYMEDAKVILDRTYAASRPSTCQALLLLGYREVGIGAMAQAWLYVGMAVRMAQDLGLHKSAEEWTSVGGRSLFSRAELQERRRIWYGCVVMDKYVCTYIGRPVAITERDFDTELPGVEEGEEAELWRPHSSPPVLEDVGGVHAHEITPAPGHVLSCFNESAKLSLVLSQICQNIYAIKPPGNRPAELARLESQLTKWSLELPEHLRFDPASPKIPPPPPHILTLHMQYWCTVLLLHRPFFASIRHIQDASKPISPSASSAREAEIRANSRQHYDMCAQAANHIARIVSVYVEYYCPRRASVFLCYHVFTAAVMHVATLRMYPDDPQGQRGLDKCLDMLKRMSVLWPSAWRALELFTGVKAQLERPAELPSLRSIVPEPRHKRTAEDVDAVTVTDRSRAVPQDHTYRQPASAPYAVSQAQGQGQQGQGQGPSSHGHPPPSHAQQQQAQSYSLALNMPPQGPGGSGGSYIAPPSYDRWAADSSAALSSFPASISTSVLPQTYSTGLVDERSLGRGVERQGQGQSQRYPQYWNDYSALGQMEANYSMPVNMGDMVSHHHAGAHHPAPGDHHGHHQQMYVPDQYNTIFGNMPPSNQQ</sequence>
<keyword evidence="3" id="KW-0862">Zinc</keyword>
<dbReference type="GO" id="GO:0006351">
    <property type="term" value="P:DNA-templated transcription"/>
    <property type="evidence" value="ECO:0007669"/>
    <property type="project" value="InterPro"/>
</dbReference>
<dbReference type="InterPro" id="IPR007219">
    <property type="entry name" value="XnlR_reg_dom"/>
</dbReference>
<reference evidence="10 11" key="1">
    <citation type="journal article" date="2015" name="Sci. Rep.">
        <title>Chromosome-level genome map provides insights into diverse defense mechanisms in the medicinal fungus Ganoderma sinense.</title>
        <authorList>
            <person name="Zhu Y."/>
            <person name="Xu J."/>
            <person name="Sun C."/>
            <person name="Zhou S."/>
            <person name="Xu H."/>
            <person name="Nelson D.R."/>
            <person name="Qian J."/>
            <person name="Song J."/>
            <person name="Luo H."/>
            <person name="Xiang L."/>
            <person name="Li Y."/>
            <person name="Xu Z."/>
            <person name="Ji A."/>
            <person name="Wang L."/>
            <person name="Lu S."/>
            <person name="Hayward A."/>
            <person name="Sun W."/>
            <person name="Li X."/>
            <person name="Schwartz D.C."/>
            <person name="Wang Y."/>
            <person name="Chen S."/>
        </authorList>
    </citation>
    <scope>NUCLEOTIDE SEQUENCE [LARGE SCALE GENOMIC DNA]</scope>
    <source>
        <strain evidence="10 11">ZZ0214-1</strain>
    </source>
</reference>